<dbReference type="AlphaFoldDB" id="A0A9N8DZT9"/>
<evidence type="ECO:0000313" key="1">
    <source>
        <dbReference type="EMBL" id="CAB9511434.1"/>
    </source>
</evidence>
<organism evidence="1 2">
    <name type="scientific">Seminavis robusta</name>
    <dbReference type="NCBI Taxonomy" id="568900"/>
    <lineage>
        <taxon>Eukaryota</taxon>
        <taxon>Sar</taxon>
        <taxon>Stramenopiles</taxon>
        <taxon>Ochrophyta</taxon>
        <taxon>Bacillariophyta</taxon>
        <taxon>Bacillariophyceae</taxon>
        <taxon>Bacillariophycidae</taxon>
        <taxon>Naviculales</taxon>
        <taxon>Naviculaceae</taxon>
        <taxon>Seminavis</taxon>
    </lineage>
</organism>
<proteinExistence type="predicted"/>
<protein>
    <submittedName>
        <fullName evidence="1">Uncharacterized protein</fullName>
    </submittedName>
</protein>
<dbReference type="Proteomes" id="UP001153069">
    <property type="component" value="Unassembled WGS sequence"/>
</dbReference>
<sequence length="167" mass="19005">MGHVQHLARGIGLLDQREHEDCFSPIPHVVVPSRVPTEHFEAHGPPTVSTVSWIDRQRQPEGDGFFVLTITVFNQTSNETETTVWTIRDYKHCFKFLTLERNAFRLRETNKNSFLAFLGATTRQESPGAILGNLDVQNVLKEIFYCVCGEAKYKQAENDGERILDDA</sequence>
<comment type="caution">
    <text evidence="1">The sequence shown here is derived from an EMBL/GenBank/DDBJ whole genome shotgun (WGS) entry which is preliminary data.</text>
</comment>
<dbReference type="EMBL" id="CAICTM010000483">
    <property type="protein sequence ID" value="CAB9511434.1"/>
    <property type="molecule type" value="Genomic_DNA"/>
</dbReference>
<reference evidence="1" key="1">
    <citation type="submission" date="2020-06" db="EMBL/GenBank/DDBJ databases">
        <authorList>
            <consortium name="Plant Systems Biology data submission"/>
        </authorList>
    </citation>
    <scope>NUCLEOTIDE SEQUENCE</scope>
    <source>
        <strain evidence="1">D6</strain>
    </source>
</reference>
<name>A0A9N8DZT9_9STRA</name>
<accession>A0A9N8DZT9</accession>
<gene>
    <name evidence="1" type="ORF">SEMRO_484_G152330.1</name>
</gene>
<evidence type="ECO:0000313" key="2">
    <source>
        <dbReference type="Proteomes" id="UP001153069"/>
    </source>
</evidence>
<keyword evidence="2" id="KW-1185">Reference proteome</keyword>